<accession>A0A1G5AHJ6</accession>
<evidence type="ECO:0000259" key="2">
    <source>
        <dbReference type="PROSITE" id="PS51352"/>
    </source>
</evidence>
<feature type="signal peptide" evidence="1">
    <location>
        <begin position="1"/>
        <end position="19"/>
    </location>
</feature>
<dbReference type="SUPFAM" id="SSF52833">
    <property type="entry name" value="Thioredoxin-like"/>
    <property type="match status" value="1"/>
</dbReference>
<dbReference type="PROSITE" id="PS51352">
    <property type="entry name" value="THIOREDOXIN_2"/>
    <property type="match status" value="1"/>
</dbReference>
<sequence length="156" mass="17376">MTRLIPLLGLLLLGGPAYAGEIPAARDLAATAQEAGSQDRPVLVFFYQDECPYCEAVRENYLGPIMKNDSYTSRIALREVNTRDHSRLKDFHGEETSHRGFAEREDAPLTPTVAFYGPEGRQLTDPLVGLKGGTEYYGHYLDEAIDEAERALAEER</sequence>
<dbReference type="Pfam" id="PF13899">
    <property type="entry name" value="Thioredoxin_7"/>
    <property type="match status" value="1"/>
</dbReference>
<dbReference type="RefSeq" id="WP_054966944.1">
    <property type="nucleotide sequence ID" value="NZ_FMUN01000001.1"/>
</dbReference>
<dbReference type="Gene3D" id="3.40.30.10">
    <property type="entry name" value="Glutaredoxin"/>
    <property type="match status" value="1"/>
</dbReference>
<proteinExistence type="predicted"/>
<name>A0A1G5AHJ6_9GAMM</name>
<keyword evidence="4" id="KW-1185">Reference proteome</keyword>
<gene>
    <name evidence="3" type="ORF">SAMN05661077_0361</name>
</gene>
<dbReference type="AlphaFoldDB" id="A0A1G5AHJ6"/>
<dbReference type="InterPro" id="IPR036249">
    <property type="entry name" value="Thioredoxin-like_sf"/>
</dbReference>
<dbReference type="Proteomes" id="UP000183104">
    <property type="component" value="Unassembled WGS sequence"/>
</dbReference>
<organism evidence="3 4">
    <name type="scientific">Thiohalorhabdus denitrificans</name>
    <dbReference type="NCBI Taxonomy" id="381306"/>
    <lineage>
        <taxon>Bacteria</taxon>
        <taxon>Pseudomonadati</taxon>
        <taxon>Pseudomonadota</taxon>
        <taxon>Gammaproteobacteria</taxon>
        <taxon>Thiohalorhabdales</taxon>
        <taxon>Thiohalorhabdaceae</taxon>
        <taxon>Thiohalorhabdus</taxon>
    </lineage>
</organism>
<dbReference type="InterPro" id="IPR013766">
    <property type="entry name" value="Thioredoxin_domain"/>
</dbReference>
<protein>
    <submittedName>
        <fullName evidence="3">Thioredoxin-like</fullName>
    </submittedName>
</protein>
<evidence type="ECO:0000313" key="4">
    <source>
        <dbReference type="Proteomes" id="UP000183104"/>
    </source>
</evidence>
<evidence type="ECO:0000256" key="1">
    <source>
        <dbReference type="SAM" id="SignalP"/>
    </source>
</evidence>
<evidence type="ECO:0000313" key="3">
    <source>
        <dbReference type="EMBL" id="SCX77384.1"/>
    </source>
</evidence>
<feature type="domain" description="Thioredoxin" evidence="2">
    <location>
        <begin position="11"/>
        <end position="156"/>
    </location>
</feature>
<reference evidence="4" key="1">
    <citation type="submission" date="2016-10" db="EMBL/GenBank/DDBJ databases">
        <authorList>
            <person name="Varghese N."/>
        </authorList>
    </citation>
    <scope>NUCLEOTIDE SEQUENCE [LARGE SCALE GENOMIC DNA]</scope>
    <source>
        <strain evidence="4">HL 19</strain>
    </source>
</reference>
<dbReference type="EMBL" id="FMUN01000001">
    <property type="protein sequence ID" value="SCX77384.1"/>
    <property type="molecule type" value="Genomic_DNA"/>
</dbReference>
<keyword evidence="1" id="KW-0732">Signal</keyword>
<feature type="chain" id="PRO_5010363708" evidence="1">
    <location>
        <begin position="20"/>
        <end position="156"/>
    </location>
</feature>
<dbReference type="OrthoDB" id="7066560at2"/>